<keyword evidence="4" id="KW-1185">Reference proteome</keyword>
<sequence length="450" mass="46902">MLSPKVVRMPRTPLGLRVPSRARRRLVATGAGTVLVLCAALAAPLSASAAYNPSDYPSWSDVEAAKSSESATAAEVDRITAFLADLRDQAAALTDAAISRAAEADAAQSALDEATQRVSALEERASAARSDADSAKEQAGRLAAQLYRNGGTDATLNLLIGGEQSSQLLYRLGTMTQLTQQTSRLQTAAQSTENQAVSLAAQAEKARSERVSLATAAADALSAARSAQADADAKVAEQEKYSQELYIQLASLKNTTAEVEKEYADGQDAKSAFEEQQRLSRLAAEAEAARQLAASAPAAGTAPAAPSGGGGGGAVELGDDDPTGARNSSAKTIGALGSYTGRSDGLSPAEAQAYARTAVGRFGWGSDQVDRCLIPLWNGESGWRWNALNVSSGAYGIPQALPASKMANSGADYQTNAATQIDWGLSYIKNSYGSPCNAWSSWNSRSPHWY</sequence>
<feature type="region of interest" description="Disordered" evidence="2">
    <location>
        <begin position="294"/>
        <end position="330"/>
    </location>
</feature>
<accession>A0A160KT96</accession>
<evidence type="ECO:0008006" key="5">
    <source>
        <dbReference type="Google" id="ProtNLM"/>
    </source>
</evidence>
<gene>
    <name evidence="3" type="ORF">A6122_1552</name>
</gene>
<dbReference type="SUPFAM" id="SSF53955">
    <property type="entry name" value="Lysozyme-like"/>
    <property type="match status" value="1"/>
</dbReference>
<dbReference type="STRING" id="33888.A6122_1552"/>
<evidence type="ECO:0000313" key="3">
    <source>
        <dbReference type="EMBL" id="AND16689.1"/>
    </source>
</evidence>
<dbReference type="KEGG" id="rtn:A6122_1552"/>
<organism evidence="3 4">
    <name type="scientific">Rathayibacter tritici</name>
    <dbReference type="NCBI Taxonomy" id="33888"/>
    <lineage>
        <taxon>Bacteria</taxon>
        <taxon>Bacillati</taxon>
        <taxon>Actinomycetota</taxon>
        <taxon>Actinomycetes</taxon>
        <taxon>Micrococcales</taxon>
        <taxon>Microbacteriaceae</taxon>
        <taxon>Rathayibacter</taxon>
    </lineage>
</organism>
<dbReference type="Proteomes" id="UP000077071">
    <property type="component" value="Chromosome"/>
</dbReference>
<feature type="coiled-coil region" evidence="1">
    <location>
        <begin position="104"/>
        <end position="138"/>
    </location>
</feature>
<feature type="coiled-coil region" evidence="1">
    <location>
        <begin position="175"/>
        <end position="209"/>
    </location>
</feature>
<reference evidence="3 4" key="1">
    <citation type="submission" date="2016-05" db="EMBL/GenBank/DDBJ databases">
        <title>Complete genome sequence of Rathayibacter tritici NCPPB 1953.</title>
        <authorList>
            <person name="Park J."/>
            <person name="Lee H.-H."/>
            <person name="Lee S.-W."/>
            <person name="Seo Y.-S."/>
        </authorList>
    </citation>
    <scope>NUCLEOTIDE SEQUENCE [LARGE SCALE GENOMIC DNA]</scope>
    <source>
        <strain evidence="3 4">NCPPB 1953</strain>
    </source>
</reference>
<dbReference type="EMBL" id="CP015515">
    <property type="protein sequence ID" value="AND16689.1"/>
    <property type="molecule type" value="Genomic_DNA"/>
</dbReference>
<evidence type="ECO:0000313" key="4">
    <source>
        <dbReference type="Proteomes" id="UP000077071"/>
    </source>
</evidence>
<dbReference type="AlphaFoldDB" id="A0A160KT96"/>
<protein>
    <recommendedName>
        <fullName evidence="5">Transglycosylase SLT domain-containing protein</fullName>
    </recommendedName>
</protein>
<feature type="compositionally biased region" description="Low complexity" evidence="2">
    <location>
        <begin position="294"/>
        <end position="306"/>
    </location>
</feature>
<proteinExistence type="predicted"/>
<dbReference type="Gene3D" id="6.10.250.3150">
    <property type="match status" value="1"/>
</dbReference>
<dbReference type="PATRIC" id="fig|33888.3.peg.1697"/>
<name>A0A160KT96_9MICO</name>
<keyword evidence="1" id="KW-0175">Coiled coil</keyword>
<evidence type="ECO:0000256" key="2">
    <source>
        <dbReference type="SAM" id="MobiDB-lite"/>
    </source>
</evidence>
<evidence type="ECO:0000256" key="1">
    <source>
        <dbReference type="SAM" id="Coils"/>
    </source>
</evidence>
<dbReference type="InterPro" id="IPR023346">
    <property type="entry name" value="Lysozyme-like_dom_sf"/>
</dbReference>